<comment type="similarity">
    <text evidence="1">Belongs to the DNA polymerase type-A family.</text>
</comment>
<dbReference type="Proteomes" id="UP000093757">
    <property type="component" value="Unassembled WGS sequence"/>
</dbReference>
<dbReference type="Gene3D" id="3.30.70.370">
    <property type="match status" value="1"/>
</dbReference>
<dbReference type="PANTHER" id="PTHR10133:SF27">
    <property type="entry name" value="DNA POLYMERASE NU"/>
    <property type="match status" value="1"/>
</dbReference>
<keyword evidence="4" id="KW-0235">DNA replication</keyword>
<dbReference type="Gene3D" id="3.30.420.10">
    <property type="entry name" value="Ribonuclease H-like superfamily/Ribonuclease H"/>
    <property type="match status" value="1"/>
</dbReference>
<gene>
    <name evidence="8" type="ORF">A9W98_22665</name>
</gene>
<dbReference type="SUPFAM" id="SSF53098">
    <property type="entry name" value="Ribonuclease H-like"/>
    <property type="match status" value="1"/>
</dbReference>
<dbReference type="SMART" id="SM00474">
    <property type="entry name" value="35EXOc"/>
    <property type="match status" value="1"/>
</dbReference>
<dbReference type="InterPro" id="IPR036397">
    <property type="entry name" value="RNaseH_sf"/>
</dbReference>
<dbReference type="GO" id="GO:0006261">
    <property type="term" value="P:DNA-templated DNA replication"/>
    <property type="evidence" value="ECO:0007669"/>
    <property type="project" value="InterPro"/>
</dbReference>
<dbReference type="EMBL" id="MAEM01000328">
    <property type="protein sequence ID" value="OBS00925.1"/>
    <property type="molecule type" value="Genomic_DNA"/>
</dbReference>
<protein>
    <recommendedName>
        <fullName evidence="3">DNA polymerase I</fullName>
        <ecNumber evidence="2">2.7.7.7</ecNumber>
    </recommendedName>
</protein>
<dbReference type="Pfam" id="PF00476">
    <property type="entry name" value="DNA_pol_A"/>
    <property type="match status" value="2"/>
</dbReference>
<dbReference type="SMART" id="SM00482">
    <property type="entry name" value="POLAc"/>
    <property type="match status" value="1"/>
</dbReference>
<evidence type="ECO:0000259" key="7">
    <source>
        <dbReference type="SMART" id="SM00482"/>
    </source>
</evidence>
<dbReference type="GO" id="GO:0003677">
    <property type="term" value="F:DNA binding"/>
    <property type="evidence" value="ECO:0007669"/>
    <property type="project" value="InterPro"/>
</dbReference>
<evidence type="ECO:0000256" key="4">
    <source>
        <dbReference type="ARBA" id="ARBA00022705"/>
    </source>
</evidence>
<dbReference type="SUPFAM" id="SSF56672">
    <property type="entry name" value="DNA/RNA polymerases"/>
    <property type="match status" value="1"/>
</dbReference>
<dbReference type="InterPro" id="IPR043502">
    <property type="entry name" value="DNA/RNA_pol_sf"/>
</dbReference>
<evidence type="ECO:0000313" key="9">
    <source>
        <dbReference type="Proteomes" id="UP000093757"/>
    </source>
</evidence>
<dbReference type="PANTHER" id="PTHR10133">
    <property type="entry name" value="DNA POLYMERASE I"/>
    <property type="match status" value="1"/>
</dbReference>
<evidence type="ECO:0000256" key="5">
    <source>
        <dbReference type="ARBA" id="ARBA00049244"/>
    </source>
</evidence>
<dbReference type="GO" id="GO:0006302">
    <property type="term" value="P:double-strand break repair"/>
    <property type="evidence" value="ECO:0007669"/>
    <property type="project" value="TreeGrafter"/>
</dbReference>
<evidence type="ECO:0000259" key="6">
    <source>
        <dbReference type="SMART" id="SM00474"/>
    </source>
</evidence>
<dbReference type="InterPro" id="IPR012337">
    <property type="entry name" value="RNaseH-like_sf"/>
</dbReference>
<dbReference type="InterPro" id="IPR054690">
    <property type="entry name" value="DNA_polI_exonuclease"/>
</dbReference>
<dbReference type="InterPro" id="IPR002298">
    <property type="entry name" value="DNA_polymerase_A"/>
</dbReference>
<dbReference type="EC" id="2.7.7.7" evidence="2"/>
<dbReference type="InterPro" id="IPR001098">
    <property type="entry name" value="DNA-dir_DNA_pol_A_palm_dom"/>
</dbReference>
<feature type="domain" description="3'-5' exonuclease" evidence="6">
    <location>
        <begin position="37"/>
        <end position="208"/>
    </location>
</feature>
<evidence type="ECO:0000256" key="1">
    <source>
        <dbReference type="ARBA" id="ARBA00007705"/>
    </source>
</evidence>
<organism evidence="8 9">
    <name type="scientific">Mycobacterium gordonae</name>
    <dbReference type="NCBI Taxonomy" id="1778"/>
    <lineage>
        <taxon>Bacteria</taxon>
        <taxon>Bacillati</taxon>
        <taxon>Actinomycetota</taxon>
        <taxon>Actinomycetes</taxon>
        <taxon>Mycobacteriales</taxon>
        <taxon>Mycobacteriaceae</taxon>
        <taxon>Mycobacterium</taxon>
    </lineage>
</organism>
<dbReference type="GO" id="GO:0003887">
    <property type="term" value="F:DNA-directed DNA polymerase activity"/>
    <property type="evidence" value="ECO:0007669"/>
    <property type="project" value="UniProtKB-EC"/>
</dbReference>
<dbReference type="AlphaFoldDB" id="A0A1A6BF22"/>
<dbReference type="Gene3D" id="1.10.150.20">
    <property type="entry name" value="5' to 3' exonuclease, C-terminal subdomain"/>
    <property type="match status" value="1"/>
</dbReference>
<proteinExistence type="inferred from homology"/>
<dbReference type="Pfam" id="PF22619">
    <property type="entry name" value="DNA_polI_exo1"/>
    <property type="match status" value="1"/>
</dbReference>
<feature type="domain" description="DNA-directed DNA polymerase family A palm" evidence="7">
    <location>
        <begin position="268"/>
        <end position="447"/>
    </location>
</feature>
<evidence type="ECO:0000256" key="2">
    <source>
        <dbReference type="ARBA" id="ARBA00012417"/>
    </source>
</evidence>
<dbReference type="GO" id="GO:0008408">
    <property type="term" value="F:3'-5' exonuclease activity"/>
    <property type="evidence" value="ECO:0007669"/>
    <property type="project" value="InterPro"/>
</dbReference>
<name>A0A1A6BF22_MYCGO</name>
<dbReference type="CDD" id="cd06140">
    <property type="entry name" value="DNA_polA_I_Bacillus_like_exo"/>
    <property type="match status" value="1"/>
</dbReference>
<reference evidence="8 9" key="1">
    <citation type="submission" date="2016-06" db="EMBL/GenBank/DDBJ databases">
        <authorList>
            <person name="Kjaerup R.B."/>
            <person name="Dalgaard T.S."/>
            <person name="Juul-Madsen H.R."/>
        </authorList>
    </citation>
    <scope>NUCLEOTIDE SEQUENCE [LARGE SCALE GENOMIC DNA]</scope>
    <source>
        <strain evidence="8 9">1245752.6</strain>
    </source>
</reference>
<comment type="catalytic activity">
    <reaction evidence="5">
        <text>DNA(n) + a 2'-deoxyribonucleoside 5'-triphosphate = DNA(n+1) + diphosphate</text>
        <dbReference type="Rhea" id="RHEA:22508"/>
        <dbReference type="Rhea" id="RHEA-COMP:17339"/>
        <dbReference type="Rhea" id="RHEA-COMP:17340"/>
        <dbReference type="ChEBI" id="CHEBI:33019"/>
        <dbReference type="ChEBI" id="CHEBI:61560"/>
        <dbReference type="ChEBI" id="CHEBI:173112"/>
        <dbReference type="EC" id="2.7.7.7"/>
    </reaction>
</comment>
<evidence type="ECO:0000313" key="8">
    <source>
        <dbReference type="EMBL" id="OBS00925.1"/>
    </source>
</evidence>
<sequence length="475" mass="50699">MVLSLWVQWRDYLLVPRGAGRRIMAKDEDVSNGFDVRGRLLRDGELAPWLAENSLGNRFGLAVVGSDEGHRSKAVALAIVAADGDGRYLDIATLTDDDEAALASWLADPGPPKAVHEGKSTLHALANCGWTLRGVTSDTALAAHVVRPGRRSPALNELLIDHMRCALHDEALELKLFSSPPGERAVRALILRACAVLDLADVLDEELARIDSSSLLWRVELPAQRVLAGLEIAGIAVHPGVPDGRIHPTYRQATSPTGAVSSSQPNLRGLRARFVAGEGYGGLLTARYDALETRLLAHLSGDTGLVDPHPAESSRSVLRALAYGWTADELAAMLKTSPGDAKHLVLQYLSETLLDQLTGAIAAARELGYAATLSGRRRYLRDLNSSDPAARRAAERAVCVMALQGGVADIVKTAMITTNQAITAAGLASRMVAQIDDRLVFEVAAGERDAVAEYVRDQMAGAYQLDAPLAVSVAD</sequence>
<dbReference type="InterPro" id="IPR002562">
    <property type="entry name" value="3'-5'_exonuclease_dom"/>
</dbReference>
<comment type="caution">
    <text evidence="8">The sequence shown here is derived from an EMBL/GenBank/DDBJ whole genome shotgun (WGS) entry which is preliminary data.</text>
</comment>
<evidence type="ECO:0000256" key="3">
    <source>
        <dbReference type="ARBA" id="ARBA00020311"/>
    </source>
</evidence>
<accession>A0A1A6BF22</accession>